<keyword evidence="2 7" id="KW-0699">rRNA-binding</keyword>
<name>A0A2M6WHM6_9BACT</name>
<keyword evidence="3 7" id="KW-0694">RNA-binding</keyword>
<comment type="function">
    <text evidence="7">This is one of the proteins that bind and probably mediate the attachment of the 5S RNA into the large ribosomal subunit, where it forms part of the central protuberance.</text>
</comment>
<dbReference type="PANTHER" id="PTHR12899:SF3">
    <property type="entry name" value="LARGE RIBOSOMAL SUBUNIT PROTEIN UL18M"/>
    <property type="match status" value="1"/>
</dbReference>
<dbReference type="InterPro" id="IPR004389">
    <property type="entry name" value="Ribosomal_uL18_bac-type"/>
</dbReference>
<sequence>MKLSPEKRRQLRMRRSRARVSGTPQKPRLSVCRSNAHMSCQLIDDLHGLTLAAASSKEVVDKKGETKVEVARLIGVLVADRAKKAGISQAVFHKGSYKYHGRVKAVAEGAREGGLAF</sequence>
<dbReference type="FunFam" id="3.30.420.100:FF:000001">
    <property type="entry name" value="50S ribosomal protein L18"/>
    <property type="match status" value="1"/>
</dbReference>
<comment type="similarity">
    <text evidence="1 7">Belongs to the universal ribosomal protein uL18 family.</text>
</comment>
<dbReference type="GO" id="GO:0008097">
    <property type="term" value="F:5S rRNA binding"/>
    <property type="evidence" value="ECO:0007669"/>
    <property type="project" value="TreeGrafter"/>
</dbReference>
<comment type="caution">
    <text evidence="9">The sequence shown here is derived from an EMBL/GenBank/DDBJ whole genome shotgun (WGS) entry which is preliminary data.</text>
</comment>
<comment type="subunit">
    <text evidence="7">Part of the 50S ribosomal subunit; part of the 5S rRNA/L5/L18/L25 subcomplex. Contacts the 5S and 23S rRNAs.</text>
</comment>
<reference evidence="10" key="1">
    <citation type="submission" date="2017-09" db="EMBL/GenBank/DDBJ databases">
        <title>Depth-based differentiation of microbial function through sediment-hosted aquifers and enrichment of novel symbionts in the deep terrestrial subsurface.</title>
        <authorList>
            <person name="Probst A.J."/>
            <person name="Ladd B."/>
            <person name="Jarett J.K."/>
            <person name="Geller-Mcgrath D.E."/>
            <person name="Sieber C.M.K."/>
            <person name="Emerson J.B."/>
            <person name="Anantharaman K."/>
            <person name="Thomas B.C."/>
            <person name="Malmstrom R."/>
            <person name="Stieglmeier M."/>
            <person name="Klingl A."/>
            <person name="Woyke T."/>
            <person name="Ryan C.M."/>
            <person name="Banfield J.F."/>
        </authorList>
    </citation>
    <scope>NUCLEOTIDE SEQUENCE [LARGE SCALE GENOMIC DNA]</scope>
</reference>
<evidence type="ECO:0000256" key="6">
    <source>
        <dbReference type="ARBA" id="ARBA00035197"/>
    </source>
</evidence>
<feature type="compositionally biased region" description="Basic residues" evidence="8">
    <location>
        <begin position="9"/>
        <end position="18"/>
    </location>
</feature>
<keyword evidence="4 7" id="KW-0689">Ribosomal protein</keyword>
<dbReference type="InterPro" id="IPR005484">
    <property type="entry name" value="Ribosomal_uL18_bac/plant/anim"/>
</dbReference>
<dbReference type="HAMAP" id="MF_01337_B">
    <property type="entry name" value="Ribosomal_uL18_B"/>
    <property type="match status" value="1"/>
</dbReference>
<evidence type="ECO:0000313" key="9">
    <source>
        <dbReference type="EMBL" id="PIT92292.1"/>
    </source>
</evidence>
<dbReference type="NCBIfam" id="TIGR00060">
    <property type="entry name" value="L18_bact"/>
    <property type="match status" value="1"/>
</dbReference>
<dbReference type="AlphaFoldDB" id="A0A2M6WHM6"/>
<organism evidence="9 10">
    <name type="scientific">Candidatus Harrisonbacteria bacterium CG10_big_fil_rev_8_21_14_0_10_42_17</name>
    <dbReference type="NCBI Taxonomy" id="1974584"/>
    <lineage>
        <taxon>Bacteria</taxon>
        <taxon>Candidatus Harrisoniibacteriota</taxon>
    </lineage>
</organism>
<evidence type="ECO:0000256" key="5">
    <source>
        <dbReference type="ARBA" id="ARBA00023274"/>
    </source>
</evidence>
<dbReference type="EMBL" id="PFBA01000027">
    <property type="protein sequence ID" value="PIT92292.1"/>
    <property type="molecule type" value="Genomic_DNA"/>
</dbReference>
<keyword evidence="5 7" id="KW-0687">Ribonucleoprotein</keyword>
<protein>
    <recommendedName>
        <fullName evidence="6 7">Large ribosomal subunit protein uL18</fullName>
    </recommendedName>
</protein>
<dbReference type="GO" id="GO:0006412">
    <property type="term" value="P:translation"/>
    <property type="evidence" value="ECO:0007669"/>
    <property type="project" value="UniProtKB-UniRule"/>
</dbReference>
<dbReference type="PANTHER" id="PTHR12899">
    <property type="entry name" value="39S RIBOSOMAL PROTEIN L18, MITOCHONDRIAL"/>
    <property type="match status" value="1"/>
</dbReference>
<evidence type="ECO:0000256" key="8">
    <source>
        <dbReference type="SAM" id="MobiDB-lite"/>
    </source>
</evidence>
<dbReference type="GO" id="GO:0022625">
    <property type="term" value="C:cytosolic large ribosomal subunit"/>
    <property type="evidence" value="ECO:0007669"/>
    <property type="project" value="TreeGrafter"/>
</dbReference>
<evidence type="ECO:0000256" key="7">
    <source>
        <dbReference type="HAMAP-Rule" id="MF_01337"/>
    </source>
</evidence>
<accession>A0A2M6WHM6</accession>
<dbReference type="SUPFAM" id="SSF53137">
    <property type="entry name" value="Translational machinery components"/>
    <property type="match status" value="1"/>
</dbReference>
<evidence type="ECO:0000256" key="1">
    <source>
        <dbReference type="ARBA" id="ARBA00007116"/>
    </source>
</evidence>
<dbReference type="GO" id="GO:0003735">
    <property type="term" value="F:structural constituent of ribosome"/>
    <property type="evidence" value="ECO:0007669"/>
    <property type="project" value="InterPro"/>
</dbReference>
<proteinExistence type="inferred from homology"/>
<dbReference type="Pfam" id="PF00861">
    <property type="entry name" value="Ribosomal_L18p"/>
    <property type="match status" value="1"/>
</dbReference>
<feature type="region of interest" description="Disordered" evidence="8">
    <location>
        <begin position="1"/>
        <end position="30"/>
    </location>
</feature>
<dbReference type="Gene3D" id="3.30.420.100">
    <property type="match status" value="1"/>
</dbReference>
<evidence type="ECO:0000256" key="4">
    <source>
        <dbReference type="ARBA" id="ARBA00022980"/>
    </source>
</evidence>
<evidence type="ECO:0000256" key="2">
    <source>
        <dbReference type="ARBA" id="ARBA00022730"/>
    </source>
</evidence>
<evidence type="ECO:0000313" key="10">
    <source>
        <dbReference type="Proteomes" id="UP000228635"/>
    </source>
</evidence>
<evidence type="ECO:0000256" key="3">
    <source>
        <dbReference type="ARBA" id="ARBA00022884"/>
    </source>
</evidence>
<dbReference type="Proteomes" id="UP000228635">
    <property type="component" value="Unassembled WGS sequence"/>
</dbReference>
<dbReference type="InterPro" id="IPR057268">
    <property type="entry name" value="Ribosomal_L18"/>
</dbReference>
<gene>
    <name evidence="7" type="primary">rplR</name>
    <name evidence="9" type="ORF">COU08_03205</name>
</gene>
<dbReference type="CDD" id="cd00432">
    <property type="entry name" value="Ribosomal_L18_L5e"/>
    <property type="match status" value="1"/>
</dbReference>